<dbReference type="AlphaFoldDB" id="A0A8J3E7D8"/>
<evidence type="ECO:0000313" key="3">
    <source>
        <dbReference type="EMBL" id="GGF91220.1"/>
    </source>
</evidence>
<sequence length="114" mass="13315">MAKKYFILSSILMMFSTSLFARDYIVADVVTMNEQHLRDAQEAMIVFENINKEMLRLSKMPKQTPVQRLEAEIAQLEEKRKMINAKIKEKKELLANKKRAVLDKTLGNLNEEQI</sequence>
<keyword evidence="1" id="KW-0175">Coiled coil</keyword>
<accession>A0A8J3E7D8</accession>
<feature type="signal peptide" evidence="2">
    <location>
        <begin position="1"/>
        <end position="21"/>
    </location>
</feature>
<feature type="coiled-coil region" evidence="1">
    <location>
        <begin position="66"/>
        <end position="96"/>
    </location>
</feature>
<organism evidence="3 4">
    <name type="scientific">Cysteiniphilum litorale</name>
    <dbReference type="NCBI Taxonomy" id="2056700"/>
    <lineage>
        <taxon>Bacteria</taxon>
        <taxon>Pseudomonadati</taxon>
        <taxon>Pseudomonadota</taxon>
        <taxon>Gammaproteobacteria</taxon>
        <taxon>Thiotrichales</taxon>
        <taxon>Fastidiosibacteraceae</taxon>
        <taxon>Cysteiniphilum</taxon>
    </lineage>
</organism>
<name>A0A8J3E7D8_9GAMM</name>
<feature type="chain" id="PRO_5035313085" evidence="2">
    <location>
        <begin position="22"/>
        <end position="114"/>
    </location>
</feature>
<evidence type="ECO:0000313" key="4">
    <source>
        <dbReference type="Proteomes" id="UP000636949"/>
    </source>
</evidence>
<protein>
    <submittedName>
        <fullName evidence="3">Uncharacterized protein</fullName>
    </submittedName>
</protein>
<gene>
    <name evidence="3" type="ORF">GCM10010995_05650</name>
</gene>
<keyword evidence="4" id="KW-1185">Reference proteome</keyword>
<comment type="caution">
    <text evidence="3">The sequence shown here is derived from an EMBL/GenBank/DDBJ whole genome shotgun (WGS) entry which is preliminary data.</text>
</comment>
<dbReference type="Proteomes" id="UP000636949">
    <property type="component" value="Unassembled WGS sequence"/>
</dbReference>
<reference evidence="3" key="1">
    <citation type="journal article" date="2014" name="Int. J. Syst. Evol. Microbiol.">
        <title>Complete genome sequence of Corynebacterium casei LMG S-19264T (=DSM 44701T), isolated from a smear-ripened cheese.</title>
        <authorList>
            <consortium name="US DOE Joint Genome Institute (JGI-PGF)"/>
            <person name="Walter F."/>
            <person name="Albersmeier A."/>
            <person name="Kalinowski J."/>
            <person name="Ruckert C."/>
        </authorList>
    </citation>
    <scope>NUCLEOTIDE SEQUENCE</scope>
    <source>
        <strain evidence="3">CGMCC 1.15758</strain>
    </source>
</reference>
<keyword evidence="2" id="KW-0732">Signal</keyword>
<proteinExistence type="predicted"/>
<evidence type="ECO:0000256" key="2">
    <source>
        <dbReference type="SAM" id="SignalP"/>
    </source>
</evidence>
<dbReference type="EMBL" id="BMJS01000004">
    <property type="protein sequence ID" value="GGF91220.1"/>
    <property type="molecule type" value="Genomic_DNA"/>
</dbReference>
<dbReference type="RefSeq" id="WP_117001759.1">
    <property type="nucleotide sequence ID" value="NZ_BMJS01000004.1"/>
</dbReference>
<reference evidence="3" key="2">
    <citation type="submission" date="2020-09" db="EMBL/GenBank/DDBJ databases">
        <authorList>
            <person name="Sun Q."/>
            <person name="Zhou Y."/>
        </authorList>
    </citation>
    <scope>NUCLEOTIDE SEQUENCE</scope>
    <source>
        <strain evidence="3">CGMCC 1.15758</strain>
    </source>
</reference>
<evidence type="ECO:0000256" key="1">
    <source>
        <dbReference type="SAM" id="Coils"/>
    </source>
</evidence>